<evidence type="ECO:0000259" key="1">
    <source>
        <dbReference type="Pfam" id="PF08386"/>
    </source>
</evidence>
<dbReference type="Proteomes" id="UP000688947">
    <property type="component" value="Unassembled WGS sequence"/>
</dbReference>
<accession>A0A8T1TRR6</accession>
<sequence>MYQTNSLYCVFSKAKSPACDELNLSNYEGEGIIHQRDQYWNKSAVVSTQASVLLLSGKLDPQTPHKYAEYLLDALDCPKKEIVTFDYATHGTIVSTTFVTYERSHQNYGMELLVSYVSNNGDLQRLNRSCADEMPAFNLTVPIEYVQGLFGTDEAYDGVYNATPVHGVFHKVNIQNQKVRTQNQNLSEVIPL</sequence>
<reference evidence="2" key="1">
    <citation type="submission" date="2021-01" db="EMBL/GenBank/DDBJ databases">
        <title>Phytophthora aleatoria, a newly-described species from Pinus radiata is distinct from Phytophthora cactorum isolates based on comparative genomics.</title>
        <authorList>
            <person name="Mcdougal R."/>
            <person name="Panda P."/>
            <person name="Williams N."/>
            <person name="Studholme D.J."/>
        </authorList>
    </citation>
    <scope>NUCLEOTIDE SEQUENCE</scope>
    <source>
        <strain evidence="2">NZFS 3830</strain>
    </source>
</reference>
<name>A0A8T1TRR6_9STRA</name>
<comment type="caution">
    <text evidence="2">The sequence shown here is derived from an EMBL/GenBank/DDBJ whole genome shotgun (WGS) entry which is preliminary data.</text>
</comment>
<gene>
    <name evidence="2" type="ORF">JG687_00017721</name>
</gene>
<dbReference type="OrthoDB" id="89499at2759"/>
<feature type="domain" description="Peptidase S33 tripeptidyl aminopeptidase-like C-terminal" evidence="1">
    <location>
        <begin position="39"/>
        <end position="94"/>
    </location>
</feature>
<dbReference type="InterPro" id="IPR013595">
    <property type="entry name" value="Pept_S33_TAP-like_C"/>
</dbReference>
<dbReference type="Pfam" id="PF08386">
    <property type="entry name" value="Abhydrolase_4"/>
    <property type="match status" value="1"/>
</dbReference>
<evidence type="ECO:0000313" key="3">
    <source>
        <dbReference type="Proteomes" id="UP000688947"/>
    </source>
</evidence>
<protein>
    <recommendedName>
        <fullName evidence="1">Peptidase S33 tripeptidyl aminopeptidase-like C-terminal domain-containing protein</fullName>
    </recommendedName>
</protein>
<evidence type="ECO:0000313" key="2">
    <source>
        <dbReference type="EMBL" id="KAG6944687.1"/>
    </source>
</evidence>
<organism evidence="2 3">
    <name type="scientific">Phytophthora cactorum</name>
    <dbReference type="NCBI Taxonomy" id="29920"/>
    <lineage>
        <taxon>Eukaryota</taxon>
        <taxon>Sar</taxon>
        <taxon>Stramenopiles</taxon>
        <taxon>Oomycota</taxon>
        <taxon>Peronosporomycetes</taxon>
        <taxon>Peronosporales</taxon>
        <taxon>Peronosporaceae</taxon>
        <taxon>Phytophthora</taxon>
    </lineage>
</organism>
<proteinExistence type="predicted"/>
<dbReference type="EMBL" id="JAENGZ010002152">
    <property type="protein sequence ID" value="KAG6944687.1"/>
    <property type="molecule type" value="Genomic_DNA"/>
</dbReference>
<dbReference type="AlphaFoldDB" id="A0A8T1TRR6"/>
<dbReference type="VEuPathDB" id="FungiDB:PC110_g19337"/>